<accession>A0ACB8TNR5</accession>
<comment type="caution">
    <text evidence="1">The sequence shown here is derived from an EMBL/GenBank/DDBJ whole genome shotgun (WGS) entry which is preliminary data.</text>
</comment>
<reference evidence="1" key="1">
    <citation type="journal article" date="2021" name="Environ. Microbiol.">
        <title>Gene family expansions and transcriptome signatures uncover fungal adaptations to wood decay.</title>
        <authorList>
            <person name="Hage H."/>
            <person name="Miyauchi S."/>
            <person name="Viragh M."/>
            <person name="Drula E."/>
            <person name="Min B."/>
            <person name="Chaduli D."/>
            <person name="Navarro D."/>
            <person name="Favel A."/>
            <person name="Norest M."/>
            <person name="Lesage-Meessen L."/>
            <person name="Balint B."/>
            <person name="Merenyi Z."/>
            <person name="de Eugenio L."/>
            <person name="Morin E."/>
            <person name="Martinez A.T."/>
            <person name="Baldrian P."/>
            <person name="Stursova M."/>
            <person name="Martinez M.J."/>
            <person name="Novotny C."/>
            <person name="Magnuson J.K."/>
            <person name="Spatafora J.W."/>
            <person name="Maurice S."/>
            <person name="Pangilinan J."/>
            <person name="Andreopoulos W."/>
            <person name="LaButti K."/>
            <person name="Hundley H."/>
            <person name="Na H."/>
            <person name="Kuo A."/>
            <person name="Barry K."/>
            <person name="Lipzen A."/>
            <person name="Henrissat B."/>
            <person name="Riley R."/>
            <person name="Ahrendt S."/>
            <person name="Nagy L.G."/>
            <person name="Grigoriev I.V."/>
            <person name="Martin F."/>
            <person name="Rosso M.N."/>
        </authorList>
    </citation>
    <scope>NUCLEOTIDE SEQUENCE</scope>
    <source>
        <strain evidence="1">CBS 384.51</strain>
    </source>
</reference>
<organism evidence="1 2">
    <name type="scientific">Irpex rosettiformis</name>
    <dbReference type="NCBI Taxonomy" id="378272"/>
    <lineage>
        <taxon>Eukaryota</taxon>
        <taxon>Fungi</taxon>
        <taxon>Dikarya</taxon>
        <taxon>Basidiomycota</taxon>
        <taxon>Agaricomycotina</taxon>
        <taxon>Agaricomycetes</taxon>
        <taxon>Polyporales</taxon>
        <taxon>Irpicaceae</taxon>
        <taxon>Irpex</taxon>
    </lineage>
</organism>
<keyword evidence="2" id="KW-1185">Reference proteome</keyword>
<protein>
    <submittedName>
        <fullName evidence="1">Uncharacterized protein</fullName>
    </submittedName>
</protein>
<name>A0ACB8TNR5_9APHY</name>
<dbReference type="Proteomes" id="UP001055072">
    <property type="component" value="Unassembled WGS sequence"/>
</dbReference>
<sequence length="138" mass="14510">MFGTSSLAATAASTTVSVLNHLSNKGRAVTDACSTHMYSSRSKTILASTSLKSTAQSTKTARSSKPGNKPETSTSFVTTLPNSPTLLSKKSPTTAPSQLRQLTNDDVLLEATQPKPGKEHNPTGTVLSLDESNFDKIV</sequence>
<evidence type="ECO:0000313" key="2">
    <source>
        <dbReference type="Proteomes" id="UP001055072"/>
    </source>
</evidence>
<evidence type="ECO:0000313" key="1">
    <source>
        <dbReference type="EMBL" id="KAI0083683.1"/>
    </source>
</evidence>
<dbReference type="EMBL" id="MU274956">
    <property type="protein sequence ID" value="KAI0083683.1"/>
    <property type="molecule type" value="Genomic_DNA"/>
</dbReference>
<gene>
    <name evidence="1" type="ORF">BDY19DRAFT_998366</name>
</gene>
<proteinExistence type="predicted"/>